<reference evidence="2" key="1">
    <citation type="journal article" date="2017" name="Nucleic Acids Res.">
        <title>Proteogenomics produces comprehensive and highly accurate protein-coding gene annotation in a complete genome assembly of Malassezia sympodialis.</title>
        <authorList>
            <person name="Zhu Y."/>
            <person name="Engstroem P.G."/>
            <person name="Tellgren-Roth C."/>
            <person name="Baudo C.D."/>
            <person name="Kennell J.C."/>
            <person name="Sun S."/>
            <person name="Billmyre R.B."/>
            <person name="Schroeder M.S."/>
            <person name="Andersson A."/>
            <person name="Holm T."/>
            <person name="Sigurgeirsson B."/>
            <person name="Wu G."/>
            <person name="Sankaranarayanan S.R."/>
            <person name="Siddharthan R."/>
            <person name="Sanyal K."/>
            <person name="Lundeberg J."/>
            <person name="Nystedt B."/>
            <person name="Boekhout T."/>
            <person name="Dawson T.L. Jr."/>
            <person name="Heitman J."/>
            <person name="Scheynius A."/>
            <person name="Lehtioe J."/>
        </authorList>
    </citation>
    <scope>NUCLEOTIDE SEQUENCE [LARGE SCALE GENOMIC DNA]</scope>
    <source>
        <strain evidence="2">ATCC 42132</strain>
    </source>
</reference>
<dbReference type="VEuPathDB" id="FungiDB:MSYG_4227"/>
<organism evidence="1 2">
    <name type="scientific">Malassezia sympodialis (strain ATCC 42132)</name>
    <name type="common">Atopic eczema-associated yeast</name>
    <dbReference type="NCBI Taxonomy" id="1230383"/>
    <lineage>
        <taxon>Eukaryota</taxon>
        <taxon>Fungi</taxon>
        <taxon>Dikarya</taxon>
        <taxon>Basidiomycota</taxon>
        <taxon>Ustilaginomycotina</taxon>
        <taxon>Malasseziomycetes</taxon>
        <taxon>Malasseziales</taxon>
        <taxon>Malasseziaceae</taxon>
        <taxon>Malassezia</taxon>
    </lineage>
</organism>
<keyword evidence="2" id="KW-1185">Reference proteome</keyword>
<dbReference type="PANTHER" id="PTHR38797">
    <property type="entry name" value="NUCLEAR PORE COMPLEX PROTEIN NUP85-RELATED"/>
    <property type="match status" value="1"/>
</dbReference>
<proteinExistence type="predicted"/>
<protein>
    <submittedName>
        <fullName evidence="1">Uncharacterized protein</fullName>
    </submittedName>
</protein>
<name>A0A1M8ABK9_MALS4</name>
<gene>
    <name evidence="1" type="ORF">MSYG_4227</name>
</gene>
<evidence type="ECO:0000313" key="2">
    <source>
        <dbReference type="Proteomes" id="UP000186303"/>
    </source>
</evidence>
<dbReference type="OrthoDB" id="3350591at2759"/>
<dbReference type="STRING" id="1230383.A0A1M8ABK9"/>
<dbReference type="Proteomes" id="UP000186303">
    <property type="component" value="Chromosome 7"/>
</dbReference>
<dbReference type="InterPro" id="IPR022085">
    <property type="entry name" value="OpdG"/>
</dbReference>
<dbReference type="PANTHER" id="PTHR38797:SF4">
    <property type="entry name" value="NUCLEAR PORE COMPLEX PROTEIN NUP85"/>
    <property type="match status" value="1"/>
</dbReference>
<dbReference type="InterPro" id="IPR053204">
    <property type="entry name" value="Oxopyrrolidines_Biosynth-assoc"/>
</dbReference>
<dbReference type="Pfam" id="PF12311">
    <property type="entry name" value="DUF3632"/>
    <property type="match status" value="1"/>
</dbReference>
<dbReference type="AlphaFoldDB" id="A0A1M8ABK9"/>
<sequence length="256" mass="28707">MRAEGHPKAGSTSYSPSWGSKSLIIRTWGLGRPPEQADWRPLATMLTIDQVLSEPIPALADAIVVQSRDEQFVPFHFWSEWLRCAAESCEVHDKLLALAHALQSHNVREVEGQCLWTDLPTLPWAIREAMDTLADVRKPTWFVSIHTFFARCAADGLVDTAMWAAVLCRELLEDDTVQQKDVYVAAVDAWIQHAGAVLYNDGQPHHTSSPICRPGKLWSGPGGYSPERLDFWNKRLDELDAQDSSLDVPTNRFPHA</sequence>
<dbReference type="EMBL" id="LT671827">
    <property type="protein sequence ID" value="SHO79875.1"/>
    <property type="molecule type" value="Genomic_DNA"/>
</dbReference>
<evidence type="ECO:0000313" key="1">
    <source>
        <dbReference type="EMBL" id="SHO79875.1"/>
    </source>
</evidence>
<accession>A0A1M8ABK9</accession>